<feature type="compositionally biased region" description="Basic and acidic residues" evidence="1">
    <location>
        <begin position="818"/>
        <end position="828"/>
    </location>
</feature>
<dbReference type="SUPFAM" id="SSF48371">
    <property type="entry name" value="ARM repeat"/>
    <property type="match status" value="2"/>
</dbReference>
<dbReference type="PANTHER" id="PTHR23253">
    <property type="entry name" value="EUKARYOTIC TRANSLATION INITIATION FACTOR 4 GAMMA"/>
    <property type="match status" value="1"/>
</dbReference>
<dbReference type="PANTHER" id="PTHR23253:SF78">
    <property type="entry name" value="EUKARYOTIC TRANSLATION INITIATION FACTOR 4G1, ISOFORM B-RELATED"/>
    <property type="match status" value="1"/>
</dbReference>
<organism evidence="3">
    <name type="scientific">Cacopsylla melanoneura</name>
    <dbReference type="NCBI Taxonomy" id="428564"/>
    <lineage>
        <taxon>Eukaryota</taxon>
        <taxon>Metazoa</taxon>
        <taxon>Ecdysozoa</taxon>
        <taxon>Arthropoda</taxon>
        <taxon>Hexapoda</taxon>
        <taxon>Insecta</taxon>
        <taxon>Pterygota</taxon>
        <taxon>Neoptera</taxon>
        <taxon>Paraneoptera</taxon>
        <taxon>Hemiptera</taxon>
        <taxon>Sternorrhyncha</taxon>
        <taxon>Psylloidea</taxon>
        <taxon>Psyllidae</taxon>
        <taxon>Psyllinae</taxon>
        <taxon>Cacopsylla</taxon>
    </lineage>
</organism>
<accession>A0A8D9ER99</accession>
<dbReference type="Pfam" id="PF02854">
    <property type="entry name" value="MIF4G"/>
    <property type="match status" value="1"/>
</dbReference>
<dbReference type="SMART" id="SM00543">
    <property type="entry name" value="MIF4G"/>
    <property type="match status" value="1"/>
</dbReference>
<feature type="compositionally biased region" description="Pro residues" evidence="1">
    <location>
        <begin position="325"/>
        <end position="335"/>
    </location>
</feature>
<dbReference type="Gene3D" id="1.25.40.180">
    <property type="match status" value="3"/>
</dbReference>
<feature type="compositionally biased region" description="Pro residues" evidence="1">
    <location>
        <begin position="273"/>
        <end position="286"/>
    </location>
</feature>
<dbReference type="GO" id="GO:0003743">
    <property type="term" value="F:translation initiation factor activity"/>
    <property type="evidence" value="ECO:0007669"/>
    <property type="project" value="UniProtKB-KW"/>
</dbReference>
<evidence type="ECO:0000313" key="3">
    <source>
        <dbReference type="EMBL" id="CAG6762074.1"/>
    </source>
</evidence>
<feature type="region of interest" description="Disordered" evidence="1">
    <location>
        <begin position="457"/>
        <end position="482"/>
    </location>
</feature>
<proteinExistence type="predicted"/>
<keyword evidence="3" id="KW-0648">Protein biosynthesis</keyword>
<dbReference type="GO" id="GO:0003729">
    <property type="term" value="F:mRNA binding"/>
    <property type="evidence" value="ECO:0007669"/>
    <property type="project" value="TreeGrafter"/>
</dbReference>
<dbReference type="InterPro" id="IPR003890">
    <property type="entry name" value="MIF4G-like_typ-3"/>
</dbReference>
<feature type="region of interest" description="Disordered" evidence="1">
    <location>
        <begin position="818"/>
        <end position="920"/>
    </location>
</feature>
<feature type="domain" description="MIF4G" evidence="2">
    <location>
        <begin position="536"/>
        <end position="776"/>
    </location>
</feature>
<feature type="compositionally biased region" description="Low complexity" evidence="1">
    <location>
        <begin position="209"/>
        <end position="222"/>
    </location>
</feature>
<dbReference type="GO" id="GO:0016281">
    <property type="term" value="C:eukaryotic translation initiation factor 4F complex"/>
    <property type="evidence" value="ECO:0007669"/>
    <property type="project" value="TreeGrafter"/>
</dbReference>
<feature type="compositionally biased region" description="Polar residues" evidence="1">
    <location>
        <begin position="166"/>
        <end position="205"/>
    </location>
</feature>
<name>A0A8D9ER99_9HEMI</name>
<feature type="region of interest" description="Disordered" evidence="1">
    <location>
        <begin position="245"/>
        <end position="378"/>
    </location>
</feature>
<feature type="compositionally biased region" description="Low complexity" evidence="1">
    <location>
        <begin position="67"/>
        <end position="85"/>
    </location>
</feature>
<evidence type="ECO:0000256" key="1">
    <source>
        <dbReference type="SAM" id="MobiDB-lite"/>
    </source>
</evidence>
<sequence length="1338" mass="152126">MSHSNVSGPHPQSHEPPPHLMVAPQQMQRFVHPHPHHLPNPSPPIQHIQHILQRPPHPPAGNHMNDSSNTSPIPTRPSSTPSPASLVQQPSASLVSEHVESLSNHIHSQPPPPHMNTIPTVSALSTGPEVDFADLNQKPPPLSSLNNPNHVSNTIMKNKHKAVPLPTTSPLPSEESCNTISTSTPPVNTISTSTPPVNTISTTNAPIVDSSPSFPPDSSSEPPTFPPPNQSRFFNNAVESATYNEIQQPIIPPNRDENGDSYAHQRNQVRLQAPPPIRHTQPPPSSEPVTNQRQQTVQEVSSEPFSRSNETSPVESQAPLDPEPEPSPVPVPVPAPASHSSPEPVTPEPNPEPVKESTPVPAPIAQQTAPPPPRLKHVYQQDQWSPINQDGVKKYSRDFLLELQDESMSKPKPANLPDLEIVLKDTHKQAYGAKNSNHSSVLNNNRHDTMFTPHYCKPGNVRQNSRQHQQQQQQLQQQQQPILKTRSIQGGKLPKPVPPKPANIVLSISLKDDIKLRESENAWRPNNIVDEDEKFYKQVRGVLNKLTPENFESLKTKFKEFPINTTARLERVIDIVFQKAIAEPSFSEFYAKMCWEMREMKREVVDDTKPKNKDGKYPSVNFNNLLLNKCQQEFEKNECEERKNDINIKQIEAEPDPEKRKELRLIAEEEERLIRKRSVGNCRFIGELYKLNMLTTKIMHHCISDLLKKTEEEPLERACKLLSTIGKDLESHEKDASVVKNYFLRMEDLASKRNNNNISSRVRFMLLDVIDLRKNKWVPRRNENRPKTIQQIQYEADTEKMGISLNKKPMSIMQDKALDNKSSLDNRKTMGQKDWSTPNNSFKGNYSFDKSKLLPIRDSPNDVELGPSNKDSWNKGSNINNKHPHSSQQWQNKGPSDANSFHSSIDIRPTNNKLSSSYRPSYNHKPVSMVTPTITTILQNNNNMLGNHSKTVIEPTSLRSQLRQAPNDTERDKVDKLMCDQRKRCKTCFDEYFCNNDFNELIGEKEKQEITNVDFIFFAFEIGTQRSDPEYHRGMSKLIILLEKRGVVSKQVVCEAMREFFLNTIENDLYTDTPYLSKYIAEMIAPLIEYEVVLFENLKSATTCLNTEHSDCRFPLVKELLVIIGYDKAPTWLQKKWNAGRLKLSDYTANSEKMVKVYPFFFLTNMEQADLNTVIKVNRNDDLKSRIKDIIISHERIPCASVSLCEDLVNWTRGNFGSISDLGSSYYRALTSAICEISIIKNSGKLNVDEFSKYIYVYKLLELSEAQEVEVLESVFLLVQHLEFPQGLLLDCFRCLFQESSISIAAFRRWSKSDEKDGKGVALKQLHSFFQSLTDYEP</sequence>
<keyword evidence="3" id="KW-0396">Initiation factor</keyword>
<feature type="compositionally biased region" description="Polar residues" evidence="1">
    <location>
        <begin position="287"/>
        <end position="315"/>
    </location>
</feature>
<feature type="compositionally biased region" description="Low complexity" evidence="1">
    <location>
        <begin position="467"/>
        <end position="480"/>
    </location>
</feature>
<dbReference type="EMBL" id="HBUF01560409">
    <property type="protein sequence ID" value="CAG6762074.1"/>
    <property type="molecule type" value="Transcribed_RNA"/>
</dbReference>
<evidence type="ECO:0000259" key="2">
    <source>
        <dbReference type="SMART" id="SM00543"/>
    </source>
</evidence>
<feature type="compositionally biased region" description="Polar residues" evidence="1">
    <location>
        <begin position="834"/>
        <end position="844"/>
    </location>
</feature>
<reference evidence="3" key="1">
    <citation type="submission" date="2021-05" db="EMBL/GenBank/DDBJ databases">
        <authorList>
            <person name="Alioto T."/>
            <person name="Alioto T."/>
            <person name="Gomez Garrido J."/>
        </authorList>
    </citation>
    <scope>NUCLEOTIDE SEQUENCE</scope>
</reference>
<feature type="compositionally biased region" description="Polar residues" evidence="1">
    <location>
        <begin position="869"/>
        <end position="920"/>
    </location>
</feature>
<feature type="compositionally biased region" description="Low complexity" evidence="1">
    <location>
        <begin position="356"/>
        <end position="368"/>
    </location>
</feature>
<feature type="region of interest" description="Disordered" evidence="1">
    <location>
        <begin position="1"/>
        <end position="233"/>
    </location>
</feature>
<dbReference type="InterPro" id="IPR016024">
    <property type="entry name" value="ARM-type_fold"/>
</dbReference>
<protein>
    <submittedName>
        <fullName evidence="3">Eukaryotic translation initiation factor 4 gamma 3</fullName>
    </submittedName>
</protein>